<sequence>MDCRITVLLLAVGLVSPGLAAPYNLQAPLRPDPVKTPGDVLTSDPAVICQPGYARTVRDVPQAVKEQVYRSYGITSRGKGEYEIDHLISLELGGSNSVRNLWPESYRTEPLNAHVKDQVENRLHDLACSGKITFQQAQQAIAHDWETAYVQYLGPLPGGVAPAEEGTPTPPPVSTLPNPTTLPVPGSARGAGGAASPNADGSCPASAPVKVSKSHIYHLPSGDSSYARTHAVGCFVSATAAQAAGDRAPGR</sequence>
<feature type="signal peptide" evidence="2">
    <location>
        <begin position="1"/>
        <end position="20"/>
    </location>
</feature>
<name>A0ABR6MSC4_9DEIO</name>
<evidence type="ECO:0000313" key="4">
    <source>
        <dbReference type="Proteomes" id="UP000536909"/>
    </source>
</evidence>
<evidence type="ECO:0008006" key="5">
    <source>
        <dbReference type="Google" id="ProtNLM"/>
    </source>
</evidence>
<protein>
    <recommendedName>
        <fullName evidence="5">HNH endonuclease</fullName>
    </recommendedName>
</protein>
<dbReference type="EMBL" id="JACHFV010000005">
    <property type="protein sequence ID" value="MBB5294811.1"/>
    <property type="molecule type" value="Genomic_DNA"/>
</dbReference>
<accession>A0ABR6MSC4</accession>
<comment type="caution">
    <text evidence="3">The sequence shown here is derived from an EMBL/GenBank/DDBJ whole genome shotgun (WGS) entry which is preliminary data.</text>
</comment>
<keyword evidence="2" id="KW-0732">Signal</keyword>
<feature type="compositionally biased region" description="Low complexity" evidence="1">
    <location>
        <begin position="175"/>
        <end position="188"/>
    </location>
</feature>
<dbReference type="RefSeq" id="WP_184117634.1">
    <property type="nucleotide sequence ID" value="NZ_BSUI01000017.1"/>
</dbReference>
<evidence type="ECO:0000256" key="1">
    <source>
        <dbReference type="SAM" id="MobiDB-lite"/>
    </source>
</evidence>
<gene>
    <name evidence="3" type="ORF">HNQ10_001632</name>
</gene>
<feature type="region of interest" description="Disordered" evidence="1">
    <location>
        <begin position="160"/>
        <end position="207"/>
    </location>
</feature>
<feature type="chain" id="PRO_5045636729" description="HNH endonuclease" evidence="2">
    <location>
        <begin position="21"/>
        <end position="251"/>
    </location>
</feature>
<evidence type="ECO:0000313" key="3">
    <source>
        <dbReference type="EMBL" id="MBB5294811.1"/>
    </source>
</evidence>
<keyword evidence="4" id="KW-1185">Reference proteome</keyword>
<proteinExistence type="predicted"/>
<organism evidence="3 4">
    <name type="scientific">Deinococcus metallilatus</name>
    <dbReference type="NCBI Taxonomy" id="1211322"/>
    <lineage>
        <taxon>Bacteria</taxon>
        <taxon>Thermotogati</taxon>
        <taxon>Deinococcota</taxon>
        <taxon>Deinococci</taxon>
        <taxon>Deinococcales</taxon>
        <taxon>Deinococcaceae</taxon>
        <taxon>Deinococcus</taxon>
    </lineage>
</organism>
<reference evidence="3 4" key="1">
    <citation type="submission" date="2020-08" db="EMBL/GenBank/DDBJ databases">
        <title>Genomic Encyclopedia of Type Strains, Phase IV (KMG-IV): sequencing the most valuable type-strain genomes for metagenomic binning, comparative biology and taxonomic classification.</title>
        <authorList>
            <person name="Goeker M."/>
        </authorList>
    </citation>
    <scope>NUCLEOTIDE SEQUENCE [LARGE SCALE GENOMIC DNA]</scope>
    <source>
        <strain evidence="3 4">DSM 105434</strain>
    </source>
</reference>
<evidence type="ECO:0000256" key="2">
    <source>
        <dbReference type="SAM" id="SignalP"/>
    </source>
</evidence>
<dbReference type="Proteomes" id="UP000536909">
    <property type="component" value="Unassembled WGS sequence"/>
</dbReference>